<dbReference type="InterPro" id="IPR001806">
    <property type="entry name" value="Small_GTPase"/>
</dbReference>
<dbReference type="AlphaFoldDB" id="A0AAF5D9C0"/>
<dbReference type="SUPFAM" id="SSF52540">
    <property type="entry name" value="P-loop containing nucleoside triphosphate hydrolases"/>
    <property type="match status" value="1"/>
</dbReference>
<dbReference type="SMART" id="SM00174">
    <property type="entry name" value="RHO"/>
    <property type="match status" value="1"/>
</dbReference>
<keyword evidence="4" id="KW-1185">Reference proteome</keyword>
<dbReference type="GO" id="GO:0005525">
    <property type="term" value="F:GTP binding"/>
    <property type="evidence" value="ECO:0007669"/>
    <property type="project" value="UniProtKB-KW"/>
</dbReference>
<keyword evidence="2" id="KW-0547">Nucleotide-binding</keyword>
<dbReference type="PRINTS" id="PR00449">
    <property type="entry name" value="RASTRNSFRMNG"/>
</dbReference>
<protein>
    <submittedName>
        <fullName evidence="5">Uncharacterized protein</fullName>
    </submittedName>
</protein>
<reference evidence="5" key="1">
    <citation type="submission" date="2024-02" db="UniProtKB">
        <authorList>
            <consortium name="WormBaseParasite"/>
        </authorList>
    </citation>
    <scope>IDENTIFICATION</scope>
</reference>
<name>A0AAF5D9C0_STRER</name>
<evidence type="ECO:0000256" key="2">
    <source>
        <dbReference type="ARBA" id="ARBA00022741"/>
    </source>
</evidence>
<dbReference type="Gene3D" id="3.40.50.300">
    <property type="entry name" value="P-loop containing nucleotide triphosphate hydrolases"/>
    <property type="match status" value="1"/>
</dbReference>
<dbReference type="InterPro" id="IPR003578">
    <property type="entry name" value="Small_GTPase_Rho"/>
</dbReference>
<dbReference type="PROSITE" id="PS51421">
    <property type="entry name" value="RAS"/>
    <property type="match status" value="1"/>
</dbReference>
<dbReference type="PROSITE" id="PS51419">
    <property type="entry name" value="RAB"/>
    <property type="match status" value="1"/>
</dbReference>
<evidence type="ECO:0000256" key="1">
    <source>
        <dbReference type="ARBA" id="ARBA00010142"/>
    </source>
</evidence>
<dbReference type="NCBIfam" id="TIGR00231">
    <property type="entry name" value="small_GTP"/>
    <property type="match status" value="1"/>
</dbReference>
<comment type="similarity">
    <text evidence="1">Belongs to the small GTPase superfamily. Rho family.</text>
</comment>
<dbReference type="GO" id="GO:0007264">
    <property type="term" value="P:small GTPase-mediated signal transduction"/>
    <property type="evidence" value="ECO:0007669"/>
    <property type="project" value="InterPro"/>
</dbReference>
<evidence type="ECO:0000313" key="4">
    <source>
        <dbReference type="Proteomes" id="UP000035681"/>
    </source>
</evidence>
<sequence length="304" mass="34443">MKQILFSFTLLKNYKNKQIIIIKKLNILLISKNLPLPFFKYVKMYNNKGLLNCEKNYISNNNNLTYNQNDIQSTDKVNKLKCVFVGDAGVGKTSLIVAYTTNGYPYSYTPTAFDNYSVTVWVDNKPIKLELSDTSGQSKFDTLRTLSYNEADAFLLCFNIMKPSSLNSILVQWLPEINKISPNVPLILVGTHLDERTNLNSLMELQRIGQKPVDFSKGKSIADQLSAEYVECSALTQKCLKDVFDKAIVTAMNGVKEKHEKGNKFSARINAKFQTAKAVLLEKQSTVNLKEGFRKFVSMTKKLI</sequence>
<dbReference type="Pfam" id="PF00071">
    <property type="entry name" value="Ras"/>
    <property type="match status" value="1"/>
</dbReference>
<proteinExistence type="inferred from homology"/>
<dbReference type="GO" id="GO:0003924">
    <property type="term" value="F:GTPase activity"/>
    <property type="evidence" value="ECO:0007669"/>
    <property type="project" value="InterPro"/>
</dbReference>
<dbReference type="SMART" id="SM00173">
    <property type="entry name" value="RAS"/>
    <property type="match status" value="1"/>
</dbReference>
<dbReference type="SMART" id="SM00175">
    <property type="entry name" value="RAB"/>
    <property type="match status" value="1"/>
</dbReference>
<keyword evidence="3" id="KW-0342">GTP-binding</keyword>
<dbReference type="InterPro" id="IPR005225">
    <property type="entry name" value="Small_GTP-bd"/>
</dbReference>
<dbReference type="InterPro" id="IPR027417">
    <property type="entry name" value="P-loop_NTPase"/>
</dbReference>
<dbReference type="Proteomes" id="UP000035681">
    <property type="component" value="Unplaced"/>
</dbReference>
<evidence type="ECO:0000256" key="3">
    <source>
        <dbReference type="ARBA" id="ARBA00023134"/>
    </source>
</evidence>
<dbReference type="PROSITE" id="PS51420">
    <property type="entry name" value="RHO"/>
    <property type="match status" value="1"/>
</dbReference>
<dbReference type="PANTHER" id="PTHR24072">
    <property type="entry name" value="RHO FAMILY GTPASE"/>
    <property type="match status" value="1"/>
</dbReference>
<evidence type="ECO:0000313" key="5">
    <source>
        <dbReference type="WBParaSite" id="TCONS_00008334.p1"/>
    </source>
</evidence>
<dbReference type="FunFam" id="3.40.50.300:FF:001179">
    <property type="entry name" value="Rho family GTPase"/>
    <property type="match status" value="1"/>
</dbReference>
<accession>A0AAF5D9C0</accession>
<dbReference type="WBParaSite" id="TCONS_00008334.p1">
    <property type="protein sequence ID" value="TCONS_00008334.p1"/>
    <property type="gene ID" value="XLOC_006284"/>
</dbReference>
<organism evidence="4 5">
    <name type="scientific">Strongyloides stercoralis</name>
    <name type="common">Threadworm</name>
    <dbReference type="NCBI Taxonomy" id="6248"/>
    <lineage>
        <taxon>Eukaryota</taxon>
        <taxon>Metazoa</taxon>
        <taxon>Ecdysozoa</taxon>
        <taxon>Nematoda</taxon>
        <taxon>Chromadorea</taxon>
        <taxon>Rhabditida</taxon>
        <taxon>Tylenchina</taxon>
        <taxon>Panagrolaimomorpha</taxon>
        <taxon>Strongyloidoidea</taxon>
        <taxon>Strongyloididae</taxon>
        <taxon>Strongyloides</taxon>
    </lineage>
</organism>